<evidence type="ECO:0000313" key="2">
    <source>
        <dbReference type="Proteomes" id="UP000006621"/>
    </source>
</evidence>
<dbReference type="RefSeq" id="WP_013886731.1">
    <property type="nucleotide sequence ID" value="NC_015672.1"/>
</dbReference>
<dbReference type="EMBL" id="CP002858">
    <property type="protein sequence ID" value="AEI15252.1"/>
    <property type="molecule type" value="Genomic_DNA"/>
</dbReference>
<dbReference type="InterPro" id="IPR011742">
    <property type="entry name" value="CRISPR-assoc_prot_TM1812"/>
</dbReference>
<proteinExistence type="predicted"/>
<dbReference type="NCBIfam" id="TIGR02221">
    <property type="entry name" value="cas_TM1812"/>
    <property type="match status" value="1"/>
</dbReference>
<protein>
    <submittedName>
        <fullName evidence="1">CRISPR-associated protein, TM1812 family</fullName>
    </submittedName>
</protein>
<dbReference type="OrthoDB" id="9777703at2"/>
<dbReference type="AlphaFoldDB" id="F8E950"/>
<name>F8E950_FLESM</name>
<sequence>MGRKVFLSFLGTGDYKNCNYYFDNQKIDNIIYIQEAVLRIFCKDWYKSDAGFVLTSSDAKNKHWQNLKNGLQDLPFSVEHVDIPTGSCENEIWDIFQTIIDIIKEDDEILIDITHGFRLMPVILSSAISYLESIKKVKIIGIYYGAFETLGTQSEVEKMPVEERNAPIFDLTPTFTIQKWAKAAEIFEETGSVKQIRNLSLIEVSSILKETKGKNQEAQKIKKVVSELYKFVNEIEACRSKETVTKNFQQLKTEINDLKELGVVKPLEGILEKIHKNVSNFQNDIFENSFAIIKWCISYGLVQQAYTFLSETVITFFTKLDYGFDKIWDRDIREKVSYSINSYFKDGANEENISNIKNSINWLSGTDKDEFYNKMDLLKKYRNDMNHCGYREDSLDYKKLTEKIKELNQYFYKILCKGE</sequence>
<dbReference type="CDD" id="cd09732">
    <property type="entry name" value="Csx1_III-U"/>
    <property type="match status" value="1"/>
</dbReference>
<reference evidence="2" key="2">
    <citation type="submission" date="2011-06" db="EMBL/GenBank/DDBJ databases">
        <title>The complete genome of Flexistipes sinusarabici DSM 4947.</title>
        <authorList>
            <person name="Lucas S."/>
            <person name="Han J."/>
            <person name="Lapidus A."/>
            <person name="Bruce D."/>
            <person name="Goodwin L."/>
            <person name="Pitluck S."/>
            <person name="Peters L."/>
            <person name="Kyrpides N."/>
            <person name="Mavromatis K."/>
            <person name="Ivanova N."/>
            <person name="Mikhailova N."/>
            <person name="Chertkov O."/>
            <person name="Detter J.C."/>
            <person name="Tapia R."/>
            <person name="Han C."/>
            <person name="Land M."/>
            <person name="Hauser L."/>
            <person name="Markowitz V."/>
            <person name="Cheng J.-F."/>
            <person name="Hugenholtz P."/>
            <person name="Woyke T."/>
            <person name="Wu D."/>
            <person name="Spring S."/>
            <person name="Schroeder M."/>
            <person name="Brambilla E."/>
            <person name="Klenk H.-P."/>
            <person name="Eisen J.A."/>
        </authorList>
    </citation>
    <scope>NUCLEOTIDE SEQUENCE [LARGE SCALE GENOMIC DNA]</scope>
    <source>
        <strain evidence="2">DSM 4947 / MAS 10</strain>
    </source>
</reference>
<accession>F8E950</accession>
<dbReference type="STRING" id="717231.Flexsi_1602"/>
<dbReference type="eggNOG" id="COG1517">
    <property type="taxonomic scope" value="Bacteria"/>
</dbReference>
<keyword evidence="2" id="KW-1185">Reference proteome</keyword>
<dbReference type="SUPFAM" id="SSF160980">
    <property type="entry name" value="SSO1389-like"/>
    <property type="match status" value="1"/>
</dbReference>
<evidence type="ECO:0000313" key="1">
    <source>
        <dbReference type="EMBL" id="AEI15252.1"/>
    </source>
</evidence>
<reference evidence="1 2" key="1">
    <citation type="journal article" date="2011" name="Stand. Genomic Sci.">
        <title>Genome sequence of the moderately thermophilic halophile Flexistipes sinusarabici strain (MAS10).</title>
        <authorList>
            <person name="Lapidus A."/>
            <person name="Chertkov O."/>
            <person name="Nolan M."/>
            <person name="Lucas S."/>
            <person name="Hammon N."/>
            <person name="Deshpande S."/>
            <person name="Cheng J.F."/>
            <person name="Tapia R."/>
            <person name="Han C."/>
            <person name="Goodwin L."/>
            <person name="Pitluck S."/>
            <person name="Liolios K."/>
            <person name="Pagani I."/>
            <person name="Ivanova N."/>
            <person name="Huntemann M."/>
            <person name="Mavromatis K."/>
            <person name="Mikhailova N."/>
            <person name="Pati A."/>
            <person name="Chen A."/>
            <person name="Palaniappan K."/>
            <person name="Land M."/>
            <person name="Hauser L."/>
            <person name="Brambilla E.M."/>
            <person name="Rohde M."/>
            <person name="Abt B."/>
            <person name="Spring S."/>
            <person name="Goker M."/>
            <person name="Bristow J."/>
            <person name="Eisen J.A."/>
            <person name="Markowitz V."/>
            <person name="Hugenholtz P."/>
            <person name="Kyrpides N.C."/>
            <person name="Klenk H.P."/>
            <person name="Woyke T."/>
        </authorList>
    </citation>
    <scope>NUCLEOTIDE SEQUENCE [LARGE SCALE GENOMIC DNA]</scope>
    <source>
        <strain evidence="2">DSM 4947 / MAS 10</strain>
    </source>
</reference>
<gene>
    <name evidence="1" type="ordered locus">Flexsi_1602</name>
</gene>
<dbReference type="InterPro" id="IPR013383">
    <property type="entry name" value="CRISPR-assoc_prot_DxTHG_CS"/>
</dbReference>
<dbReference type="KEGG" id="fsi:Flexsi_1602"/>
<dbReference type="NCBIfam" id="TIGR02549">
    <property type="entry name" value="CRISPR_DxTHG"/>
    <property type="match status" value="1"/>
</dbReference>
<dbReference type="Proteomes" id="UP000006621">
    <property type="component" value="Chromosome"/>
</dbReference>
<dbReference type="HOGENOM" id="CLU_025124_0_0_0"/>
<organism evidence="1 2">
    <name type="scientific">Flexistipes sinusarabici (strain ATCC 49648 / DSM 4947 / MAS 10)</name>
    <dbReference type="NCBI Taxonomy" id="717231"/>
    <lineage>
        <taxon>Bacteria</taxon>
        <taxon>Pseudomonadati</taxon>
        <taxon>Deferribacterota</taxon>
        <taxon>Deferribacteres</taxon>
        <taxon>Deferribacterales</taxon>
        <taxon>Flexistipitaceae</taxon>
        <taxon>Flexistipes</taxon>
    </lineage>
</organism>